<comment type="catalytic activity">
    <reaction evidence="4">
        <text>holo-[ACP] + malonyl-CoA = malonyl-[ACP] + CoA</text>
        <dbReference type="Rhea" id="RHEA:41792"/>
        <dbReference type="Rhea" id="RHEA-COMP:9623"/>
        <dbReference type="Rhea" id="RHEA-COMP:9685"/>
        <dbReference type="ChEBI" id="CHEBI:57287"/>
        <dbReference type="ChEBI" id="CHEBI:57384"/>
        <dbReference type="ChEBI" id="CHEBI:64479"/>
        <dbReference type="ChEBI" id="CHEBI:78449"/>
        <dbReference type="EC" id="2.3.1.39"/>
    </reaction>
</comment>
<dbReference type="PANTHER" id="PTHR42681">
    <property type="entry name" value="MALONYL-COA-ACYL CARRIER PROTEIN TRANSACYLASE, MITOCHONDRIAL"/>
    <property type="match status" value="1"/>
</dbReference>
<dbReference type="Pfam" id="PF00698">
    <property type="entry name" value="Acyl_transf_1"/>
    <property type="match status" value="1"/>
</dbReference>
<name>A0A6J7QUP5_9ZZZZ</name>
<reference evidence="6" key="1">
    <citation type="submission" date="2020-05" db="EMBL/GenBank/DDBJ databases">
        <authorList>
            <person name="Chiriac C."/>
            <person name="Salcher M."/>
            <person name="Ghai R."/>
            <person name="Kavagutti S V."/>
        </authorList>
    </citation>
    <scope>NUCLEOTIDE SEQUENCE</scope>
</reference>
<dbReference type="SUPFAM" id="SSF52151">
    <property type="entry name" value="FabD/lysophospholipase-like"/>
    <property type="match status" value="1"/>
</dbReference>
<protein>
    <recommendedName>
        <fullName evidence="1">[acyl-carrier-protein] S-malonyltransferase</fullName>
        <ecNumber evidence="1">2.3.1.39</ecNumber>
    </recommendedName>
</protein>
<dbReference type="AlphaFoldDB" id="A0A6J7QUP5"/>
<dbReference type="PANTHER" id="PTHR42681:SF1">
    <property type="entry name" value="MALONYL-COA-ACYL CARRIER PROTEIN TRANSACYLASE, MITOCHONDRIAL"/>
    <property type="match status" value="1"/>
</dbReference>
<proteinExistence type="predicted"/>
<dbReference type="Gene3D" id="3.30.70.250">
    <property type="entry name" value="Malonyl-CoA ACP transacylase, ACP-binding"/>
    <property type="match status" value="1"/>
</dbReference>
<evidence type="ECO:0000256" key="2">
    <source>
        <dbReference type="ARBA" id="ARBA00022679"/>
    </source>
</evidence>
<dbReference type="EMBL" id="CAFBPN010000042">
    <property type="protein sequence ID" value="CAB5021470.1"/>
    <property type="molecule type" value="Genomic_DNA"/>
</dbReference>
<dbReference type="InterPro" id="IPR004410">
    <property type="entry name" value="Malonyl_CoA-ACP_transAc_FabD"/>
</dbReference>
<dbReference type="GO" id="GO:0005829">
    <property type="term" value="C:cytosol"/>
    <property type="evidence" value="ECO:0007669"/>
    <property type="project" value="TreeGrafter"/>
</dbReference>
<dbReference type="GO" id="GO:0004314">
    <property type="term" value="F:[acyl-carrier-protein] S-malonyltransferase activity"/>
    <property type="evidence" value="ECO:0007669"/>
    <property type="project" value="UniProtKB-EC"/>
</dbReference>
<evidence type="ECO:0000256" key="4">
    <source>
        <dbReference type="ARBA" id="ARBA00048462"/>
    </source>
</evidence>
<dbReference type="SMART" id="SM00827">
    <property type="entry name" value="PKS_AT"/>
    <property type="match status" value="1"/>
</dbReference>
<dbReference type="InterPro" id="IPR016035">
    <property type="entry name" value="Acyl_Trfase/lysoPLipase"/>
</dbReference>
<keyword evidence="3" id="KW-0012">Acyltransferase</keyword>
<keyword evidence="2" id="KW-0808">Transferase</keyword>
<dbReference type="EC" id="2.3.1.39" evidence="1"/>
<gene>
    <name evidence="6" type="ORF">UFOPK4098_00893</name>
    <name evidence="7" type="ORF">UFOPK4347_00182</name>
</gene>
<dbReference type="GO" id="GO:0006633">
    <property type="term" value="P:fatty acid biosynthetic process"/>
    <property type="evidence" value="ECO:0007669"/>
    <property type="project" value="TreeGrafter"/>
</dbReference>
<accession>A0A6J7QUP5</accession>
<dbReference type="InterPro" id="IPR001227">
    <property type="entry name" value="Ac_transferase_dom_sf"/>
</dbReference>
<feature type="domain" description="Malonyl-CoA:ACP transacylase (MAT)" evidence="5">
    <location>
        <begin position="5"/>
        <end position="295"/>
    </location>
</feature>
<dbReference type="Gene3D" id="3.40.366.10">
    <property type="entry name" value="Malonyl-Coenzyme A Acyl Carrier Protein, domain 2"/>
    <property type="match status" value="1"/>
</dbReference>
<dbReference type="InterPro" id="IPR014043">
    <property type="entry name" value="Acyl_transferase_dom"/>
</dbReference>
<evidence type="ECO:0000256" key="3">
    <source>
        <dbReference type="ARBA" id="ARBA00023315"/>
    </source>
</evidence>
<evidence type="ECO:0000313" key="7">
    <source>
        <dbReference type="EMBL" id="CAB5059255.1"/>
    </source>
</evidence>
<dbReference type="EMBL" id="CAFBQU010000002">
    <property type="protein sequence ID" value="CAB5059255.1"/>
    <property type="molecule type" value="Genomic_DNA"/>
</dbReference>
<evidence type="ECO:0000313" key="6">
    <source>
        <dbReference type="EMBL" id="CAB5021470.1"/>
    </source>
</evidence>
<dbReference type="SUPFAM" id="SSF55048">
    <property type="entry name" value="Probable ACP-binding domain of malonyl-CoA ACP transacylase"/>
    <property type="match status" value="1"/>
</dbReference>
<dbReference type="InterPro" id="IPR016036">
    <property type="entry name" value="Malonyl_transacylase_ACP-bd"/>
</dbReference>
<dbReference type="FunFam" id="3.30.70.250:FF:000001">
    <property type="entry name" value="Malonyl CoA-acyl carrier protein transacylase"/>
    <property type="match status" value="1"/>
</dbReference>
<dbReference type="InterPro" id="IPR050858">
    <property type="entry name" value="Mal-CoA-ACP_Trans/PKS_FabD"/>
</dbReference>
<sequence>MLAFTFPGQGSQRPGMGRPWVDHDSWELVEEASSISGKDVARLLLDADAEELKDTRNAQLTTYVSSLMVLDAVERLGIEPSFCAGHSLGEYTALTATGALGFEDGIALVVERAAAMHDAGNESPGTMSAVLGLDDEDVEIACRRADSDVWVANFNAPGQVVIAGSPSGVAAAAIHAKELGAKKVMPLQVSGAFHTPFMTAARDRLRLAIASAQPRDTEVAVISNVDALAHSSGEEWASLLSAQLSSPVRWKHSLLTMAELGVTGFVELGPGGVLTGMAKRTVDNARTISVATPDELDKLIDWVNKSLSTAPAPLEGEHLFAVERLIVSPCAGVFTVDTAHPAGTSIAVGEVLGTVADQEVRSPFAGILQSYIAVEGERVTHRQPIAWLRSN</sequence>
<organism evidence="6">
    <name type="scientific">freshwater metagenome</name>
    <dbReference type="NCBI Taxonomy" id="449393"/>
    <lineage>
        <taxon>unclassified sequences</taxon>
        <taxon>metagenomes</taxon>
        <taxon>ecological metagenomes</taxon>
    </lineage>
</organism>
<dbReference type="NCBIfam" id="TIGR00128">
    <property type="entry name" value="fabD"/>
    <property type="match status" value="1"/>
</dbReference>
<evidence type="ECO:0000256" key="1">
    <source>
        <dbReference type="ARBA" id="ARBA00013258"/>
    </source>
</evidence>
<evidence type="ECO:0000259" key="5">
    <source>
        <dbReference type="SMART" id="SM00827"/>
    </source>
</evidence>